<dbReference type="Pfam" id="PF03221">
    <property type="entry name" value="HTH_Tnp_Tc5"/>
    <property type="match status" value="1"/>
</dbReference>
<dbReference type="Proteomes" id="UP000078200">
    <property type="component" value="Unassembled WGS sequence"/>
</dbReference>
<dbReference type="GO" id="GO:0003677">
    <property type="term" value="F:DNA binding"/>
    <property type="evidence" value="ECO:0007669"/>
    <property type="project" value="UniProtKB-KW"/>
</dbReference>
<keyword evidence="2" id="KW-0238">DNA-binding</keyword>
<dbReference type="AlphaFoldDB" id="A0A1A9UNX9"/>
<evidence type="ECO:0000259" key="3">
    <source>
        <dbReference type="PROSITE" id="PS51253"/>
    </source>
</evidence>
<evidence type="ECO:0000256" key="2">
    <source>
        <dbReference type="ARBA" id="ARBA00023125"/>
    </source>
</evidence>
<evidence type="ECO:0000313" key="4">
    <source>
        <dbReference type="EnsemblMetazoa" id="GAUT010720-PA"/>
    </source>
</evidence>
<dbReference type="PROSITE" id="PS51253">
    <property type="entry name" value="HTH_CENPB"/>
    <property type="match status" value="1"/>
</dbReference>
<name>A0A1A9UNX9_GLOAU</name>
<dbReference type="SMART" id="SM00674">
    <property type="entry name" value="CENPB"/>
    <property type="match status" value="1"/>
</dbReference>
<dbReference type="STRING" id="7395.A0A1A9UNX9"/>
<keyword evidence="5" id="KW-1185">Reference proteome</keyword>
<comment type="subcellular location">
    <subcellularLocation>
        <location evidence="1">Nucleus</location>
    </subcellularLocation>
</comment>
<dbReference type="InterPro" id="IPR009057">
    <property type="entry name" value="Homeodomain-like_sf"/>
</dbReference>
<accession>A0A1A9UNX9</accession>
<dbReference type="SUPFAM" id="SSF46689">
    <property type="entry name" value="Homeodomain-like"/>
    <property type="match status" value="1"/>
</dbReference>
<protein>
    <recommendedName>
        <fullName evidence="3">HTH CENPB-type domain-containing protein</fullName>
    </recommendedName>
</protein>
<feature type="domain" description="HTH CENPB-type" evidence="3">
    <location>
        <begin position="1"/>
        <end position="70"/>
    </location>
</feature>
<organism evidence="4 5">
    <name type="scientific">Glossina austeni</name>
    <name type="common">Savannah tsetse fly</name>
    <dbReference type="NCBI Taxonomy" id="7395"/>
    <lineage>
        <taxon>Eukaryota</taxon>
        <taxon>Metazoa</taxon>
        <taxon>Ecdysozoa</taxon>
        <taxon>Arthropoda</taxon>
        <taxon>Hexapoda</taxon>
        <taxon>Insecta</taxon>
        <taxon>Pterygota</taxon>
        <taxon>Neoptera</taxon>
        <taxon>Endopterygota</taxon>
        <taxon>Diptera</taxon>
        <taxon>Brachycera</taxon>
        <taxon>Muscomorpha</taxon>
        <taxon>Hippoboscoidea</taxon>
        <taxon>Glossinidae</taxon>
        <taxon>Glossina</taxon>
    </lineage>
</organism>
<dbReference type="InterPro" id="IPR006600">
    <property type="entry name" value="HTH_CenpB_DNA-bd_dom"/>
</dbReference>
<proteinExistence type="predicted"/>
<reference evidence="4" key="1">
    <citation type="submission" date="2020-05" db="UniProtKB">
        <authorList>
            <consortium name="EnsemblMetazoa"/>
        </authorList>
    </citation>
    <scope>IDENTIFICATION</scope>
    <source>
        <strain evidence="4">TTRI</strain>
    </source>
</reference>
<dbReference type="PANTHER" id="PTHR19303:SF26">
    <property type="entry name" value="TIGGER TRANSPOSABLE ELEMENT-DERIVED PROTEIN 1"/>
    <property type="match status" value="1"/>
</dbReference>
<sequence>MEQSLTVWIEDMTKKRLPLDGNVVRQKALKILNCLKETGQPSTVEYSHQFVASKGWFEKFKRRHSLHSLKIQDERASADADAADKYSGEFAKIIKEHNYLPDQIFNADEAGHLKKFVNQHLTACWKALLPEAAVQETVANPMGDEYRYAVRLANLIRGDGFDEVTVDDIRDIVTDDEINEADLVALTNVALLIEDSSDDLSNAKIENFSLKSVEKILNLARQLEEYVL</sequence>
<dbReference type="PANTHER" id="PTHR19303">
    <property type="entry name" value="TRANSPOSON"/>
    <property type="match status" value="1"/>
</dbReference>
<evidence type="ECO:0000313" key="5">
    <source>
        <dbReference type="Proteomes" id="UP000078200"/>
    </source>
</evidence>
<dbReference type="GO" id="GO:0005634">
    <property type="term" value="C:nucleus"/>
    <property type="evidence" value="ECO:0007669"/>
    <property type="project" value="UniProtKB-SubCell"/>
</dbReference>
<dbReference type="InterPro" id="IPR050863">
    <property type="entry name" value="CenT-Element_Derived"/>
</dbReference>
<evidence type="ECO:0000256" key="1">
    <source>
        <dbReference type="ARBA" id="ARBA00004123"/>
    </source>
</evidence>
<dbReference type="VEuPathDB" id="VectorBase:GAUT010720"/>
<dbReference type="EnsemblMetazoa" id="GAUT010720-RA">
    <property type="protein sequence ID" value="GAUT010720-PA"/>
    <property type="gene ID" value="GAUT010720"/>
</dbReference>
<dbReference type="Gene3D" id="1.10.10.60">
    <property type="entry name" value="Homeodomain-like"/>
    <property type="match status" value="1"/>
</dbReference>